<dbReference type="InterPro" id="IPR050707">
    <property type="entry name" value="HTH_MetabolicPath_Reg"/>
</dbReference>
<dbReference type="Gene3D" id="3.30.450.40">
    <property type="match status" value="1"/>
</dbReference>
<feature type="domain" description="IclR-ED" evidence="5">
    <location>
        <begin position="78"/>
        <end position="262"/>
    </location>
</feature>
<dbReference type="InterPro" id="IPR011991">
    <property type="entry name" value="ArsR-like_HTH"/>
</dbReference>
<feature type="domain" description="HTH iclR-type" evidence="4">
    <location>
        <begin position="18"/>
        <end position="77"/>
    </location>
</feature>
<dbReference type="EMBL" id="FOOQ01000006">
    <property type="protein sequence ID" value="SFG90620.1"/>
    <property type="molecule type" value="Genomic_DNA"/>
</dbReference>
<dbReference type="InterPro" id="IPR036390">
    <property type="entry name" value="WH_DNA-bd_sf"/>
</dbReference>
<dbReference type="SMART" id="SM00346">
    <property type="entry name" value="HTH_ICLR"/>
    <property type="match status" value="1"/>
</dbReference>
<dbReference type="InterPro" id="IPR036388">
    <property type="entry name" value="WH-like_DNA-bd_sf"/>
</dbReference>
<evidence type="ECO:0000313" key="6">
    <source>
        <dbReference type="EMBL" id="SFG90620.1"/>
    </source>
</evidence>
<dbReference type="OrthoDB" id="14763at2157"/>
<dbReference type="SUPFAM" id="SSF55781">
    <property type="entry name" value="GAF domain-like"/>
    <property type="match status" value="1"/>
</dbReference>
<dbReference type="GO" id="GO:0045892">
    <property type="term" value="P:negative regulation of DNA-templated transcription"/>
    <property type="evidence" value="ECO:0007669"/>
    <property type="project" value="TreeGrafter"/>
</dbReference>
<dbReference type="PROSITE" id="PS51078">
    <property type="entry name" value="ICLR_ED"/>
    <property type="match status" value="1"/>
</dbReference>
<accession>A0A1I2VNA9</accession>
<dbReference type="Proteomes" id="UP000198876">
    <property type="component" value="Unassembled WGS sequence"/>
</dbReference>
<sequence length="263" mass="28977">MEDWKPGGANPETEGSTIQSIDTSFAVVTALRERNGAGVTELAEETGLSKSSVHKHLRSLVKHDFVVKEGNEYRIGLRYLDFGAHARAQIPASREITQKLRELASEAGESVQFAVEERGRAVVLYRDVSQGGVYSRGRVGRRFYLHQTAAGKAILSRRSDQWIREILDRYGLPKTTPHTIGDEATLFEELAEVRERGVAFNNEESTEGLRSVAVPVTGPDGDVLGAFAVAGPTHRLTDARFETEIPNLLRSVVNELELNLAHS</sequence>
<gene>
    <name evidence="6" type="ORF">SAMN04488063_3237</name>
</gene>
<dbReference type="Pfam" id="PF01614">
    <property type="entry name" value="IclR_C"/>
    <property type="match status" value="1"/>
</dbReference>
<dbReference type="SUPFAM" id="SSF46785">
    <property type="entry name" value="Winged helix' DNA-binding domain"/>
    <property type="match status" value="1"/>
</dbReference>
<dbReference type="PANTHER" id="PTHR30136">
    <property type="entry name" value="HELIX-TURN-HELIX TRANSCRIPTIONAL REGULATOR, ICLR FAMILY"/>
    <property type="match status" value="1"/>
</dbReference>
<dbReference type="InterPro" id="IPR029016">
    <property type="entry name" value="GAF-like_dom_sf"/>
</dbReference>
<dbReference type="RefSeq" id="WP_092893716.1">
    <property type="nucleotide sequence ID" value="NZ_FOOQ01000006.1"/>
</dbReference>
<proteinExistence type="predicted"/>
<evidence type="ECO:0000259" key="4">
    <source>
        <dbReference type="PROSITE" id="PS51077"/>
    </source>
</evidence>
<dbReference type="Pfam" id="PF09339">
    <property type="entry name" value="HTH_IclR"/>
    <property type="match status" value="1"/>
</dbReference>
<reference evidence="7" key="1">
    <citation type="submission" date="2016-10" db="EMBL/GenBank/DDBJ databases">
        <authorList>
            <person name="Varghese N."/>
            <person name="Submissions S."/>
        </authorList>
    </citation>
    <scope>NUCLEOTIDE SEQUENCE [LARGE SCALE GENOMIC DNA]</scope>
    <source>
        <strain evidence="7">CGMCC 1.7739</strain>
    </source>
</reference>
<dbReference type="Gene3D" id="1.10.10.10">
    <property type="entry name" value="Winged helix-like DNA-binding domain superfamily/Winged helix DNA-binding domain"/>
    <property type="match status" value="1"/>
</dbReference>
<evidence type="ECO:0000256" key="2">
    <source>
        <dbReference type="ARBA" id="ARBA00023125"/>
    </source>
</evidence>
<evidence type="ECO:0000313" key="7">
    <source>
        <dbReference type="Proteomes" id="UP000198876"/>
    </source>
</evidence>
<dbReference type="PANTHER" id="PTHR30136:SF35">
    <property type="entry name" value="HTH-TYPE TRANSCRIPTIONAL REGULATOR RV1719"/>
    <property type="match status" value="1"/>
</dbReference>
<evidence type="ECO:0000256" key="1">
    <source>
        <dbReference type="ARBA" id="ARBA00023015"/>
    </source>
</evidence>
<evidence type="ECO:0000259" key="5">
    <source>
        <dbReference type="PROSITE" id="PS51078"/>
    </source>
</evidence>
<dbReference type="InterPro" id="IPR014757">
    <property type="entry name" value="Tscrpt_reg_IclR_C"/>
</dbReference>
<keyword evidence="7" id="KW-1185">Reference proteome</keyword>
<name>A0A1I2VNA9_9EURY</name>
<dbReference type="PROSITE" id="PS51077">
    <property type="entry name" value="HTH_ICLR"/>
    <property type="match status" value="1"/>
</dbReference>
<dbReference type="GO" id="GO:0003700">
    <property type="term" value="F:DNA-binding transcription factor activity"/>
    <property type="evidence" value="ECO:0007669"/>
    <property type="project" value="TreeGrafter"/>
</dbReference>
<dbReference type="AlphaFoldDB" id="A0A1I2VNA9"/>
<evidence type="ECO:0000256" key="3">
    <source>
        <dbReference type="ARBA" id="ARBA00023163"/>
    </source>
</evidence>
<protein>
    <submittedName>
        <fullName evidence="6">Transcriptional regulator, IclR family</fullName>
    </submittedName>
</protein>
<dbReference type="GO" id="GO:0003677">
    <property type="term" value="F:DNA binding"/>
    <property type="evidence" value="ECO:0007669"/>
    <property type="project" value="UniProtKB-KW"/>
</dbReference>
<keyword evidence="3" id="KW-0804">Transcription</keyword>
<dbReference type="InterPro" id="IPR005471">
    <property type="entry name" value="Tscrpt_reg_IclR_N"/>
</dbReference>
<dbReference type="CDD" id="cd00090">
    <property type="entry name" value="HTH_ARSR"/>
    <property type="match status" value="1"/>
</dbReference>
<keyword evidence="1" id="KW-0805">Transcription regulation</keyword>
<organism evidence="6 7">
    <name type="scientific">Halopelagius inordinatus</name>
    <dbReference type="NCBI Taxonomy" id="553467"/>
    <lineage>
        <taxon>Archaea</taxon>
        <taxon>Methanobacteriati</taxon>
        <taxon>Methanobacteriota</taxon>
        <taxon>Stenosarchaea group</taxon>
        <taxon>Halobacteria</taxon>
        <taxon>Halobacteriales</taxon>
        <taxon>Haloferacaceae</taxon>
    </lineage>
</organism>
<dbReference type="STRING" id="553467.SAMN04488063_3237"/>
<keyword evidence="2" id="KW-0238">DNA-binding</keyword>